<dbReference type="AlphaFoldDB" id="A0A7Y6IUZ0"/>
<sequence length="76" mass="7730">MTVNTEIRAGVPALGLALTTAGTAAAGVAAWLAQARPSRLIGGGSWSPDQATEVALGRSFDVVIHLHKVTAARLLP</sequence>
<feature type="transmembrane region" description="Helical" evidence="1">
    <location>
        <begin position="12"/>
        <end position="33"/>
    </location>
</feature>
<keyword evidence="1" id="KW-0472">Membrane</keyword>
<evidence type="ECO:0000313" key="2">
    <source>
        <dbReference type="EMBL" id="NUW44891.1"/>
    </source>
</evidence>
<comment type="caution">
    <text evidence="2">The sequence shown here is derived from an EMBL/GenBank/DDBJ whole genome shotgun (WGS) entry which is preliminary data.</text>
</comment>
<proteinExistence type="predicted"/>
<name>A0A7Y6IUZ0_9ACTN</name>
<dbReference type="EMBL" id="JABWGO010000010">
    <property type="protein sequence ID" value="NUW44891.1"/>
    <property type="molecule type" value="Genomic_DNA"/>
</dbReference>
<evidence type="ECO:0000313" key="3">
    <source>
        <dbReference type="Proteomes" id="UP000546126"/>
    </source>
</evidence>
<accession>A0A7Y6IUZ0</accession>
<reference evidence="2 3" key="1">
    <citation type="submission" date="2020-06" db="EMBL/GenBank/DDBJ databases">
        <authorList>
            <person name="Chanama M."/>
        </authorList>
    </citation>
    <scope>NUCLEOTIDE SEQUENCE [LARGE SCALE GENOMIC DNA]</scope>
    <source>
        <strain evidence="2 3">TBRC6557</strain>
    </source>
</reference>
<dbReference type="Proteomes" id="UP000546126">
    <property type="component" value="Unassembled WGS sequence"/>
</dbReference>
<protein>
    <submittedName>
        <fullName evidence="2">Uncharacterized protein</fullName>
    </submittedName>
</protein>
<dbReference type="Gene3D" id="3.40.1660.10">
    <property type="entry name" value="EreA-like (biosynthetic domain)"/>
    <property type="match status" value="1"/>
</dbReference>
<dbReference type="SUPFAM" id="SSF159501">
    <property type="entry name" value="EreA/ChaN-like"/>
    <property type="match status" value="1"/>
</dbReference>
<keyword evidence="1" id="KW-1133">Transmembrane helix</keyword>
<dbReference type="RefSeq" id="WP_175604374.1">
    <property type="nucleotide sequence ID" value="NZ_JABWGO010000010.1"/>
</dbReference>
<evidence type="ECO:0000256" key="1">
    <source>
        <dbReference type="SAM" id="Phobius"/>
    </source>
</evidence>
<keyword evidence="1" id="KW-0812">Transmembrane</keyword>
<gene>
    <name evidence="2" type="ORF">HT134_32900</name>
</gene>
<keyword evidence="3" id="KW-1185">Reference proteome</keyword>
<organism evidence="2 3">
    <name type="scientific">Nonomuraea rhodomycinica</name>
    <dbReference type="NCBI Taxonomy" id="1712872"/>
    <lineage>
        <taxon>Bacteria</taxon>
        <taxon>Bacillati</taxon>
        <taxon>Actinomycetota</taxon>
        <taxon>Actinomycetes</taxon>
        <taxon>Streptosporangiales</taxon>
        <taxon>Streptosporangiaceae</taxon>
        <taxon>Nonomuraea</taxon>
    </lineage>
</organism>